<dbReference type="Proteomes" id="UP000812013">
    <property type="component" value="Unassembled WGS sequence"/>
</dbReference>
<keyword evidence="4" id="KW-1185">Reference proteome</keyword>
<dbReference type="Pfam" id="PF19136">
    <property type="entry name" value="DUF5819"/>
    <property type="match status" value="1"/>
</dbReference>
<name>A0ABS6Z547_9ACTN</name>
<evidence type="ECO:0000313" key="3">
    <source>
        <dbReference type="EMBL" id="MBW5482895.1"/>
    </source>
</evidence>
<proteinExistence type="predicted"/>
<feature type="region of interest" description="Disordered" evidence="1">
    <location>
        <begin position="14"/>
        <end position="33"/>
    </location>
</feature>
<evidence type="ECO:0000256" key="2">
    <source>
        <dbReference type="SAM" id="Phobius"/>
    </source>
</evidence>
<gene>
    <name evidence="3" type="ORF">GPJ59_13645</name>
</gene>
<keyword evidence="2" id="KW-0472">Membrane</keyword>
<organism evidence="3 4">
    <name type="scientific">Streptomyces bambusae</name>
    <dbReference type="NCBI Taxonomy" id="1550616"/>
    <lineage>
        <taxon>Bacteria</taxon>
        <taxon>Bacillati</taxon>
        <taxon>Actinomycetota</taxon>
        <taxon>Actinomycetes</taxon>
        <taxon>Kitasatosporales</taxon>
        <taxon>Streptomycetaceae</taxon>
        <taxon>Streptomyces</taxon>
    </lineage>
</organism>
<feature type="transmembrane region" description="Helical" evidence="2">
    <location>
        <begin position="47"/>
        <end position="71"/>
    </location>
</feature>
<dbReference type="EMBL" id="WTFF01000078">
    <property type="protein sequence ID" value="MBW5482895.1"/>
    <property type="molecule type" value="Genomic_DNA"/>
</dbReference>
<evidence type="ECO:0000313" key="4">
    <source>
        <dbReference type="Proteomes" id="UP000812013"/>
    </source>
</evidence>
<accession>A0ABS6Z547</accession>
<comment type="caution">
    <text evidence="3">The sequence shown here is derived from an EMBL/GenBank/DDBJ whole genome shotgun (WGS) entry which is preliminary data.</text>
</comment>
<protein>
    <submittedName>
        <fullName evidence="3">Uncharacterized protein</fullName>
    </submittedName>
</protein>
<dbReference type="InterPro" id="IPR043857">
    <property type="entry name" value="DUF5819"/>
</dbReference>
<keyword evidence="2" id="KW-1133">Transmembrane helix</keyword>
<sequence>MVGRRPVGCQPLWMAEERGGMDSNDPEGTVPGPRPVGVAGLSTPYRVLVALALGAVAVAACWHLALVFLHVAPSNTLSKRHARTIDDWIYPEFEQNWKLFAPNPLQQNVAVQVRAQVRDGAGGLVTTGWRDLTAQDTDAIRHNPLPSHTRQNELRRAWDFYTSSHDEEEKANGERGALSEAYLQRIAVRRLAGTYGGGDLLRIQLRGATTALPAPAWSTEQTDTATYYRELPWWTV</sequence>
<reference evidence="3 4" key="1">
    <citation type="submission" date="2019-12" db="EMBL/GenBank/DDBJ databases">
        <title>Genome sequence of Streptomyces bambusae.</title>
        <authorList>
            <person name="Bansal K."/>
            <person name="Choksket S."/>
            <person name="Korpole S."/>
            <person name="Patil P.B."/>
        </authorList>
    </citation>
    <scope>NUCLEOTIDE SEQUENCE [LARGE SCALE GENOMIC DNA]</scope>
    <source>
        <strain evidence="3 4">SK60</strain>
    </source>
</reference>
<evidence type="ECO:0000256" key="1">
    <source>
        <dbReference type="SAM" id="MobiDB-lite"/>
    </source>
</evidence>
<keyword evidence="2" id="KW-0812">Transmembrane</keyword>